<accession>A0A120KMZ8</accession>
<gene>
    <name evidence="5" type="ORF">AXF15_05430</name>
</gene>
<comment type="similarity">
    <text evidence="1">Belongs to the glycosyltransferase 2 family.</text>
</comment>
<dbReference type="STRING" id="888061.AXF15_05430"/>
<evidence type="ECO:0000256" key="2">
    <source>
        <dbReference type="ARBA" id="ARBA00022676"/>
    </source>
</evidence>
<evidence type="ECO:0000313" key="5">
    <source>
        <dbReference type="EMBL" id="AMD92611.1"/>
    </source>
</evidence>
<evidence type="ECO:0000313" key="6">
    <source>
        <dbReference type="Proteomes" id="UP000063964"/>
    </source>
</evidence>
<dbReference type="RefSeq" id="WP_066604412.1">
    <property type="nucleotide sequence ID" value="NZ_CP014230.1"/>
</dbReference>
<dbReference type="EMBL" id="CP014230">
    <property type="protein sequence ID" value="AMD92611.1"/>
    <property type="molecule type" value="Genomic_DNA"/>
</dbReference>
<proteinExistence type="inferred from homology"/>
<evidence type="ECO:0000256" key="1">
    <source>
        <dbReference type="ARBA" id="ARBA00006739"/>
    </source>
</evidence>
<protein>
    <submittedName>
        <fullName evidence="5">Uncharacterized protein</fullName>
    </submittedName>
</protein>
<dbReference type="PANTHER" id="PTHR43179:SF12">
    <property type="entry name" value="GALACTOFURANOSYLTRANSFERASE GLFT2"/>
    <property type="match status" value="1"/>
</dbReference>
<reference evidence="6" key="1">
    <citation type="submission" date="2016-02" db="EMBL/GenBank/DDBJ databases">
        <authorList>
            <person name="Holder M.E."/>
            <person name="Ajami N.J."/>
            <person name="Petrosino J.F."/>
        </authorList>
    </citation>
    <scope>NUCLEOTIDE SEQUENCE [LARGE SCALE GENOMIC DNA]</scope>
    <source>
        <strain evidence="6">DSM 12838</strain>
    </source>
</reference>
<evidence type="ECO:0000256" key="4">
    <source>
        <dbReference type="SAM" id="Phobius"/>
    </source>
</evidence>
<keyword evidence="2" id="KW-0328">Glycosyltransferase</keyword>
<keyword evidence="4" id="KW-1133">Transmembrane helix</keyword>
<keyword evidence="4" id="KW-0812">Transmembrane</keyword>
<feature type="transmembrane region" description="Helical" evidence="4">
    <location>
        <begin position="292"/>
        <end position="312"/>
    </location>
</feature>
<keyword evidence="3" id="KW-0808">Transferase</keyword>
<dbReference type="SUPFAM" id="SSF53448">
    <property type="entry name" value="Nucleotide-diphospho-sugar transferases"/>
    <property type="match status" value="1"/>
</dbReference>
<keyword evidence="4" id="KW-0472">Membrane</keyword>
<dbReference type="InterPro" id="IPR029044">
    <property type="entry name" value="Nucleotide-diphossugar_trans"/>
</dbReference>
<keyword evidence="6" id="KW-1185">Reference proteome</keyword>
<dbReference type="OrthoDB" id="9771846at2"/>
<dbReference type="Proteomes" id="UP000063964">
    <property type="component" value="Chromosome"/>
</dbReference>
<dbReference type="Gene3D" id="3.90.550.10">
    <property type="entry name" value="Spore Coat Polysaccharide Biosynthesis Protein SpsA, Chain A"/>
    <property type="match status" value="1"/>
</dbReference>
<dbReference type="AlphaFoldDB" id="A0A120KMZ8"/>
<sequence length="333" mass="36751">MAARTGVLILNYNGASDAMTCVESLRALLCVPPRVVVCDNASPDGSWQQLTDWAGQWPEREFPAEICEALGVRNGLEYAGSGFTLTLLHSPRNLGFAGGCNLGLRYLLSCSGIDRIWLLNNDTVVHPAALDFLTHALDAPSAGLPRGVACGPVLYRETIPSPPAVQAYGGGRYYPLLGSSFLNGNGRKYCPEEARRAAAWPLDFPLGASMLVSRAFLESVGLLDERFFLYFEEIDWMLRARGRFTLAYTPHALVWHREGAACGAGRSRGGEKSGLADFHFQRSRLLCVRKHFPFFFPLVLATLAVSAVRRVMRGQWRRLPMLWRCAVEVCRAV</sequence>
<dbReference type="KEGG" id="doa:AXF15_05430"/>
<dbReference type="CDD" id="cd04186">
    <property type="entry name" value="GT_2_like_c"/>
    <property type="match status" value="1"/>
</dbReference>
<dbReference type="GO" id="GO:0016757">
    <property type="term" value="F:glycosyltransferase activity"/>
    <property type="evidence" value="ECO:0007669"/>
    <property type="project" value="UniProtKB-KW"/>
</dbReference>
<name>A0A120KMZ8_9BACT</name>
<organism evidence="5 6">
    <name type="scientific">Desulfomicrobium orale DSM 12838</name>
    <dbReference type="NCBI Taxonomy" id="888061"/>
    <lineage>
        <taxon>Bacteria</taxon>
        <taxon>Pseudomonadati</taxon>
        <taxon>Thermodesulfobacteriota</taxon>
        <taxon>Desulfovibrionia</taxon>
        <taxon>Desulfovibrionales</taxon>
        <taxon>Desulfomicrobiaceae</taxon>
        <taxon>Desulfomicrobium</taxon>
    </lineage>
</organism>
<evidence type="ECO:0000256" key="3">
    <source>
        <dbReference type="ARBA" id="ARBA00022679"/>
    </source>
</evidence>
<dbReference type="PANTHER" id="PTHR43179">
    <property type="entry name" value="RHAMNOSYLTRANSFERASE WBBL"/>
    <property type="match status" value="1"/>
</dbReference>